<dbReference type="AlphaFoldDB" id="A0A1H8KNY8"/>
<proteinExistence type="predicted"/>
<keyword evidence="1" id="KW-1133">Transmembrane helix</keyword>
<keyword evidence="3" id="KW-1185">Reference proteome</keyword>
<evidence type="ECO:0000256" key="1">
    <source>
        <dbReference type="SAM" id="Phobius"/>
    </source>
</evidence>
<protein>
    <submittedName>
        <fullName evidence="2">Uncharacterized protein</fullName>
    </submittedName>
</protein>
<feature type="transmembrane region" description="Helical" evidence="1">
    <location>
        <begin position="12"/>
        <end position="35"/>
    </location>
</feature>
<dbReference type="InterPro" id="IPR055713">
    <property type="entry name" value="DUF7289"/>
</dbReference>
<dbReference type="Proteomes" id="UP000198775">
    <property type="component" value="Unassembled WGS sequence"/>
</dbReference>
<gene>
    <name evidence="2" type="ORF">SAMN05216388_1006127</name>
</gene>
<keyword evidence="1" id="KW-0812">Transmembrane</keyword>
<sequence>MSRNRAVSDVIGFVIVFSLVAATVGIVSVSGISILQDARDAEQVNNAERAFDVLADNMTDIHQEGAPSRSTEIKLDNARLEVRSPIRINVTGVDPGGENPNVSYSATPIMYEGRSDTAIVYEGGAVFRDSPQGGVVSQEPPFRFTDGEVIIPIIQTKQMGNATSVSGGTVRVRAERAVREPLPEFVQRQADYDALIVNVTSPRYRLWRRYLEDDADATCKITRPETVQCRIDDPKRLSVTRTLINFEFET</sequence>
<accession>A0A1H8KNY8</accession>
<organism evidence="2 3">
    <name type="scientific">Halorientalis persicus</name>
    <dbReference type="NCBI Taxonomy" id="1367881"/>
    <lineage>
        <taxon>Archaea</taxon>
        <taxon>Methanobacteriati</taxon>
        <taxon>Methanobacteriota</taxon>
        <taxon>Stenosarchaea group</taxon>
        <taxon>Halobacteria</taxon>
        <taxon>Halobacteriales</taxon>
        <taxon>Haloarculaceae</taxon>
        <taxon>Halorientalis</taxon>
    </lineage>
</organism>
<dbReference type="EMBL" id="FOCX01000006">
    <property type="protein sequence ID" value="SEN94605.1"/>
    <property type="molecule type" value="Genomic_DNA"/>
</dbReference>
<dbReference type="RefSeq" id="WP_092659110.1">
    <property type="nucleotide sequence ID" value="NZ_FOCX01000006.1"/>
</dbReference>
<evidence type="ECO:0000313" key="2">
    <source>
        <dbReference type="EMBL" id="SEN94605.1"/>
    </source>
</evidence>
<keyword evidence="1" id="KW-0472">Membrane</keyword>
<name>A0A1H8KNY8_9EURY</name>
<dbReference type="Pfam" id="PF23960">
    <property type="entry name" value="DUF7289"/>
    <property type="match status" value="1"/>
</dbReference>
<reference evidence="3" key="1">
    <citation type="submission" date="2016-10" db="EMBL/GenBank/DDBJ databases">
        <authorList>
            <person name="Varghese N."/>
            <person name="Submissions S."/>
        </authorList>
    </citation>
    <scope>NUCLEOTIDE SEQUENCE [LARGE SCALE GENOMIC DNA]</scope>
    <source>
        <strain evidence="3">IBRC-M 10043</strain>
    </source>
</reference>
<evidence type="ECO:0000313" key="3">
    <source>
        <dbReference type="Proteomes" id="UP000198775"/>
    </source>
</evidence>
<dbReference type="OrthoDB" id="118051at2157"/>